<proteinExistence type="predicted"/>
<dbReference type="GO" id="GO:0004523">
    <property type="term" value="F:RNA-DNA hybrid ribonuclease activity"/>
    <property type="evidence" value="ECO:0007669"/>
    <property type="project" value="InterPro"/>
</dbReference>
<organism evidence="2">
    <name type="scientific">Fagus sylvatica</name>
    <name type="common">Beechnut</name>
    <dbReference type="NCBI Taxonomy" id="28930"/>
    <lineage>
        <taxon>Eukaryota</taxon>
        <taxon>Viridiplantae</taxon>
        <taxon>Streptophyta</taxon>
        <taxon>Embryophyta</taxon>
        <taxon>Tracheophyta</taxon>
        <taxon>Spermatophyta</taxon>
        <taxon>Magnoliopsida</taxon>
        <taxon>eudicotyledons</taxon>
        <taxon>Gunneridae</taxon>
        <taxon>Pentapetalae</taxon>
        <taxon>rosids</taxon>
        <taxon>fabids</taxon>
        <taxon>Fagales</taxon>
        <taxon>Fagaceae</taxon>
        <taxon>Fagus</taxon>
    </lineage>
</organism>
<feature type="domain" description="RNase H type-1" evidence="1">
    <location>
        <begin position="62"/>
        <end position="158"/>
    </location>
</feature>
<dbReference type="AlphaFoldDB" id="A0A2N9I9U4"/>
<dbReference type="Pfam" id="PF13456">
    <property type="entry name" value="RVT_3"/>
    <property type="match status" value="1"/>
</dbReference>
<dbReference type="InterPro" id="IPR002156">
    <property type="entry name" value="RNaseH_domain"/>
</dbReference>
<evidence type="ECO:0000313" key="2">
    <source>
        <dbReference type="EMBL" id="SPD20924.1"/>
    </source>
</evidence>
<reference evidence="2" key="1">
    <citation type="submission" date="2018-02" db="EMBL/GenBank/DDBJ databases">
        <authorList>
            <person name="Cohen D.B."/>
            <person name="Kent A.D."/>
        </authorList>
    </citation>
    <scope>NUCLEOTIDE SEQUENCE</scope>
</reference>
<gene>
    <name evidence="2" type="ORF">FSB_LOCUS48806</name>
</gene>
<protein>
    <recommendedName>
        <fullName evidence="1">RNase H type-1 domain-containing protein</fullName>
    </recommendedName>
</protein>
<dbReference type="GO" id="GO:0003676">
    <property type="term" value="F:nucleic acid binding"/>
    <property type="evidence" value="ECO:0007669"/>
    <property type="project" value="InterPro"/>
</dbReference>
<sequence length="240" mass="27236">MFHNNEFIHSLVRLPSQQGLLHQRSGVEPQRGLFRCGISWSPPDEIFYKVNTNGTIFTYLNRVGVVIRNYVREFLGAFYALEEGGTDAEAADALVALHALEFVADVFPFNMVFEGDSAMVIRALRSCDYDLCKVTHIFELARTKACLFPSVAFQHVKRFDFDDSIYVCSRRSDFEFGSQIHACIVKCGGGATKSALRAFDQMPECGLLDNYDHFLLEGGDGEGDVTARVMRRRRRWRKVI</sequence>
<dbReference type="PANTHER" id="PTHR47074:SF11">
    <property type="entry name" value="REVERSE TRANSCRIPTASE-LIKE PROTEIN"/>
    <property type="match status" value="1"/>
</dbReference>
<dbReference type="InterPro" id="IPR052929">
    <property type="entry name" value="RNase_H-like_EbsB-rel"/>
</dbReference>
<dbReference type="PANTHER" id="PTHR47074">
    <property type="entry name" value="BNAC02G40300D PROTEIN"/>
    <property type="match status" value="1"/>
</dbReference>
<name>A0A2N9I9U4_FAGSY</name>
<dbReference type="EMBL" id="OIVN01005112">
    <property type="protein sequence ID" value="SPD20924.1"/>
    <property type="molecule type" value="Genomic_DNA"/>
</dbReference>
<accession>A0A2N9I9U4</accession>
<evidence type="ECO:0000259" key="1">
    <source>
        <dbReference type="Pfam" id="PF13456"/>
    </source>
</evidence>